<organism evidence="1 2">
    <name type="scientific">Paxillus rubicundulus Ve08.2h10</name>
    <dbReference type="NCBI Taxonomy" id="930991"/>
    <lineage>
        <taxon>Eukaryota</taxon>
        <taxon>Fungi</taxon>
        <taxon>Dikarya</taxon>
        <taxon>Basidiomycota</taxon>
        <taxon>Agaricomycotina</taxon>
        <taxon>Agaricomycetes</taxon>
        <taxon>Agaricomycetidae</taxon>
        <taxon>Boletales</taxon>
        <taxon>Paxilineae</taxon>
        <taxon>Paxillaceae</taxon>
        <taxon>Paxillus</taxon>
    </lineage>
</organism>
<dbReference type="Proteomes" id="UP000054538">
    <property type="component" value="Unassembled WGS sequence"/>
</dbReference>
<reference evidence="2" key="2">
    <citation type="submission" date="2015-01" db="EMBL/GenBank/DDBJ databases">
        <title>Evolutionary Origins and Diversification of the Mycorrhizal Mutualists.</title>
        <authorList>
            <consortium name="DOE Joint Genome Institute"/>
            <consortium name="Mycorrhizal Genomics Consortium"/>
            <person name="Kohler A."/>
            <person name="Kuo A."/>
            <person name="Nagy L.G."/>
            <person name="Floudas D."/>
            <person name="Copeland A."/>
            <person name="Barry K.W."/>
            <person name="Cichocki N."/>
            <person name="Veneault-Fourrey C."/>
            <person name="LaButti K."/>
            <person name="Lindquist E.A."/>
            <person name="Lipzen A."/>
            <person name="Lundell T."/>
            <person name="Morin E."/>
            <person name="Murat C."/>
            <person name="Riley R."/>
            <person name="Ohm R."/>
            <person name="Sun H."/>
            <person name="Tunlid A."/>
            <person name="Henrissat B."/>
            <person name="Grigoriev I.V."/>
            <person name="Hibbett D.S."/>
            <person name="Martin F."/>
        </authorList>
    </citation>
    <scope>NUCLEOTIDE SEQUENCE [LARGE SCALE GENOMIC DNA]</scope>
    <source>
        <strain evidence="2">Ve08.2h10</strain>
    </source>
</reference>
<evidence type="ECO:0000313" key="2">
    <source>
        <dbReference type="Proteomes" id="UP000054538"/>
    </source>
</evidence>
<dbReference type="EMBL" id="KN826468">
    <property type="protein sequence ID" value="KIK78804.1"/>
    <property type="molecule type" value="Genomic_DNA"/>
</dbReference>
<protein>
    <submittedName>
        <fullName evidence="1">Uncharacterized protein</fullName>
    </submittedName>
</protein>
<keyword evidence="2" id="KW-1185">Reference proteome</keyword>
<evidence type="ECO:0000313" key="1">
    <source>
        <dbReference type="EMBL" id="KIK78804.1"/>
    </source>
</evidence>
<accession>A0A0D0DDI4</accession>
<proteinExistence type="predicted"/>
<dbReference type="AlphaFoldDB" id="A0A0D0DDI4"/>
<sequence>VLCFNWQHPNGCDSVLHSSKHECSSCRRLNCALEAQRNRTLTPYSHSSWLHVLSVTG</sequence>
<gene>
    <name evidence="1" type="ORF">PAXRUDRAFT_87802</name>
</gene>
<feature type="non-terminal residue" evidence="1">
    <location>
        <position position="1"/>
    </location>
</feature>
<reference evidence="1 2" key="1">
    <citation type="submission" date="2014-04" db="EMBL/GenBank/DDBJ databases">
        <authorList>
            <consortium name="DOE Joint Genome Institute"/>
            <person name="Kuo A."/>
            <person name="Kohler A."/>
            <person name="Jargeat P."/>
            <person name="Nagy L.G."/>
            <person name="Floudas D."/>
            <person name="Copeland A."/>
            <person name="Barry K.W."/>
            <person name="Cichocki N."/>
            <person name="Veneault-Fourrey C."/>
            <person name="LaButti K."/>
            <person name="Lindquist E.A."/>
            <person name="Lipzen A."/>
            <person name="Lundell T."/>
            <person name="Morin E."/>
            <person name="Murat C."/>
            <person name="Sun H."/>
            <person name="Tunlid A."/>
            <person name="Henrissat B."/>
            <person name="Grigoriev I.V."/>
            <person name="Hibbett D.S."/>
            <person name="Martin F."/>
            <person name="Nordberg H.P."/>
            <person name="Cantor M.N."/>
            <person name="Hua S.X."/>
        </authorList>
    </citation>
    <scope>NUCLEOTIDE SEQUENCE [LARGE SCALE GENOMIC DNA]</scope>
    <source>
        <strain evidence="1 2">Ve08.2h10</strain>
    </source>
</reference>
<dbReference type="InParanoid" id="A0A0D0DDI4"/>
<dbReference type="HOGENOM" id="CLU_3002110_0_0_1"/>
<name>A0A0D0DDI4_9AGAM</name>
<feature type="non-terminal residue" evidence="1">
    <location>
        <position position="57"/>
    </location>
</feature>